<dbReference type="Proteomes" id="UP001194729">
    <property type="component" value="Unassembled WGS sequence"/>
</dbReference>
<proteinExistence type="predicted"/>
<organism evidence="1 2">
    <name type="scientific">Nonlabens mediterrranea</name>
    <dbReference type="NCBI Taxonomy" id="1419947"/>
    <lineage>
        <taxon>Bacteria</taxon>
        <taxon>Pseudomonadati</taxon>
        <taxon>Bacteroidota</taxon>
        <taxon>Flavobacteriia</taxon>
        <taxon>Flavobacteriales</taxon>
        <taxon>Flavobacteriaceae</taxon>
        <taxon>Nonlabens</taxon>
    </lineage>
</organism>
<evidence type="ECO:0000313" key="2">
    <source>
        <dbReference type="Proteomes" id="UP001194729"/>
    </source>
</evidence>
<protein>
    <submittedName>
        <fullName evidence="1">WbqC family protein</fullName>
    </submittedName>
</protein>
<dbReference type="EMBL" id="JADKYU010000755">
    <property type="protein sequence ID" value="MBF4985474.1"/>
    <property type="molecule type" value="Genomic_DNA"/>
</dbReference>
<accession>A0ABS0A7X5</accession>
<sequence>MSKLFVIQSNYIPWKGYFDAINKADVVVIYDEMQYTKNDWRNRNKIKTSNGTQWLTIPVLMSGKFGQKINETQVFDKKWAIKHWKTLKQNYSKATYFKEIEELLFP</sequence>
<dbReference type="Pfam" id="PF08889">
    <property type="entry name" value="WbqC"/>
    <property type="match status" value="1"/>
</dbReference>
<gene>
    <name evidence="1" type="ORF">FNJ87_14435</name>
</gene>
<feature type="non-terminal residue" evidence="1">
    <location>
        <position position="106"/>
    </location>
</feature>
<name>A0ABS0A7X5_9FLAO</name>
<reference evidence="1 2" key="1">
    <citation type="submission" date="2020-11" db="EMBL/GenBank/DDBJ databases">
        <title>P. mediterranea TC4 genome.</title>
        <authorList>
            <person name="Molmeret M."/>
        </authorList>
    </citation>
    <scope>NUCLEOTIDE SEQUENCE [LARGE SCALE GENOMIC DNA]</scope>
    <source>
        <strain evidence="1 2">TC4</strain>
    </source>
</reference>
<evidence type="ECO:0000313" key="1">
    <source>
        <dbReference type="EMBL" id="MBF4985474.1"/>
    </source>
</evidence>
<dbReference type="InterPro" id="IPR014985">
    <property type="entry name" value="WbqC"/>
</dbReference>
<keyword evidence="2" id="KW-1185">Reference proteome</keyword>
<comment type="caution">
    <text evidence="1">The sequence shown here is derived from an EMBL/GenBank/DDBJ whole genome shotgun (WGS) entry which is preliminary data.</text>
</comment>